<dbReference type="OrthoDB" id="2975078at2759"/>
<keyword evidence="4" id="KW-0719">Serine esterase</keyword>
<evidence type="ECO:0000256" key="6">
    <source>
        <dbReference type="ARBA" id="ARBA00022729"/>
    </source>
</evidence>
<comment type="caution">
    <text evidence="12">The sequence shown here is derived from an EMBL/GenBank/DDBJ whole genome shotgun (WGS) entry which is preliminary data.</text>
</comment>
<dbReference type="SMART" id="SM01110">
    <property type="entry name" value="Cutinase"/>
    <property type="match status" value="1"/>
</dbReference>
<comment type="subcellular location">
    <subcellularLocation>
        <location evidence="1">Secreted</location>
    </subcellularLocation>
</comment>
<protein>
    <recommendedName>
        <fullName evidence="3">cutinase</fullName>
        <ecNumber evidence="3">3.1.1.74</ecNumber>
    </recommendedName>
</protein>
<keyword evidence="7" id="KW-0378">Hydrolase</keyword>
<feature type="disulfide bond" evidence="10">
    <location>
        <begin position="46"/>
        <end position="123"/>
    </location>
</feature>
<dbReference type="EMBL" id="WJXW01000002">
    <property type="protein sequence ID" value="KAF9739332.1"/>
    <property type="molecule type" value="Genomic_DNA"/>
</dbReference>
<dbReference type="PANTHER" id="PTHR48250:SF3">
    <property type="entry name" value="CUTINASE 1-RELATED"/>
    <property type="match status" value="1"/>
</dbReference>
<keyword evidence="5" id="KW-0964">Secreted</keyword>
<evidence type="ECO:0000256" key="10">
    <source>
        <dbReference type="PIRSR" id="PIRSR611150-2"/>
    </source>
</evidence>
<dbReference type="Pfam" id="PF01083">
    <property type="entry name" value="Cutinase"/>
    <property type="match status" value="1"/>
</dbReference>
<dbReference type="GO" id="GO:0016052">
    <property type="term" value="P:carbohydrate catabolic process"/>
    <property type="evidence" value="ECO:0007669"/>
    <property type="project" value="TreeGrafter"/>
</dbReference>
<gene>
    <name evidence="12" type="ORF">PMIN01_01966</name>
</gene>
<evidence type="ECO:0000313" key="13">
    <source>
        <dbReference type="Proteomes" id="UP000756921"/>
    </source>
</evidence>
<dbReference type="InterPro" id="IPR029058">
    <property type="entry name" value="AB_hydrolase_fold"/>
</dbReference>
<evidence type="ECO:0000256" key="9">
    <source>
        <dbReference type="ARBA" id="ARBA00034045"/>
    </source>
</evidence>
<dbReference type="InterPro" id="IPR011150">
    <property type="entry name" value="Cutinase_monf"/>
</dbReference>
<comment type="catalytic activity">
    <reaction evidence="9">
        <text>cutin + H2O = cutin monomers.</text>
        <dbReference type="EC" id="3.1.1.74"/>
    </reaction>
</comment>
<dbReference type="InterPro" id="IPR000675">
    <property type="entry name" value="Cutinase/axe"/>
</dbReference>
<dbReference type="Proteomes" id="UP000756921">
    <property type="component" value="Unassembled WGS sequence"/>
</dbReference>
<keyword evidence="8 10" id="KW-1015">Disulfide bond</keyword>
<evidence type="ECO:0000256" key="1">
    <source>
        <dbReference type="ARBA" id="ARBA00004613"/>
    </source>
</evidence>
<evidence type="ECO:0000256" key="5">
    <source>
        <dbReference type="ARBA" id="ARBA00022525"/>
    </source>
</evidence>
<dbReference type="SUPFAM" id="SSF53474">
    <property type="entry name" value="alpha/beta-Hydrolases"/>
    <property type="match status" value="1"/>
</dbReference>
<evidence type="ECO:0000256" key="11">
    <source>
        <dbReference type="SAM" id="SignalP"/>
    </source>
</evidence>
<dbReference type="GO" id="GO:0005576">
    <property type="term" value="C:extracellular region"/>
    <property type="evidence" value="ECO:0007669"/>
    <property type="project" value="UniProtKB-SubCell"/>
</dbReference>
<keyword evidence="13" id="KW-1185">Reference proteome</keyword>
<dbReference type="EC" id="3.1.1.74" evidence="3"/>
<accession>A0A9P6GP86</accession>
<dbReference type="PANTHER" id="PTHR48250">
    <property type="entry name" value="CUTINASE 2-RELATED"/>
    <property type="match status" value="1"/>
</dbReference>
<sequence>MISLLALPLALLLPLATSSPHPNRRTTYGPSNATDIDAVLAGSRSCSSSGVVIVRETWAPGNIGVLWGARFRDEMVDAFGGDVDVQGVHREDYPANLEDYHIGGSDTGADSCARMVEAYAGKCPDARVFVTGYSQGSLVAYKCVNRVSAAARAQVKALVVFGSEERLMDDVQPVPEGILLKDYCVENTTAPDVVCTQTLTSGIQLPTSVGEIVSQLEQTVASLGELVTNEDQLKEVATAPALLIRDLPATLPWIAQDIEQGKIRRWLILPPHLMYGFNGMTTDAAAWMASVAGS</sequence>
<dbReference type="Gene3D" id="3.40.50.1820">
    <property type="entry name" value="alpha/beta hydrolase"/>
    <property type="match status" value="1"/>
</dbReference>
<reference evidence="12" key="1">
    <citation type="journal article" date="2020" name="Mol. Plant Microbe Interact.">
        <title>Genome Sequence of the Biocontrol Agent Coniothyrium minitans strain Conio (IMI 134523).</title>
        <authorList>
            <person name="Patel D."/>
            <person name="Shittu T.A."/>
            <person name="Baroncelli R."/>
            <person name="Muthumeenakshi S."/>
            <person name="Osborne T.H."/>
            <person name="Janganan T.K."/>
            <person name="Sreenivasaprasad S."/>
        </authorList>
    </citation>
    <scope>NUCLEOTIDE SEQUENCE</scope>
    <source>
        <strain evidence="12">Conio</strain>
    </source>
</reference>
<evidence type="ECO:0000256" key="4">
    <source>
        <dbReference type="ARBA" id="ARBA00022487"/>
    </source>
</evidence>
<evidence type="ECO:0000256" key="2">
    <source>
        <dbReference type="ARBA" id="ARBA00007534"/>
    </source>
</evidence>
<evidence type="ECO:0000256" key="8">
    <source>
        <dbReference type="ARBA" id="ARBA00023157"/>
    </source>
</evidence>
<dbReference type="GO" id="GO:0050525">
    <property type="term" value="F:cutinase activity"/>
    <property type="evidence" value="ECO:0007669"/>
    <property type="project" value="UniProtKB-EC"/>
</dbReference>
<organism evidence="12 13">
    <name type="scientific">Paraphaeosphaeria minitans</name>
    <dbReference type="NCBI Taxonomy" id="565426"/>
    <lineage>
        <taxon>Eukaryota</taxon>
        <taxon>Fungi</taxon>
        <taxon>Dikarya</taxon>
        <taxon>Ascomycota</taxon>
        <taxon>Pezizomycotina</taxon>
        <taxon>Dothideomycetes</taxon>
        <taxon>Pleosporomycetidae</taxon>
        <taxon>Pleosporales</taxon>
        <taxon>Massarineae</taxon>
        <taxon>Didymosphaeriaceae</taxon>
        <taxon>Paraphaeosphaeria</taxon>
    </lineage>
</organism>
<evidence type="ECO:0000313" key="12">
    <source>
        <dbReference type="EMBL" id="KAF9739332.1"/>
    </source>
</evidence>
<name>A0A9P6GP86_9PLEO</name>
<feature type="chain" id="PRO_5040303128" description="cutinase" evidence="11">
    <location>
        <begin position="19"/>
        <end position="294"/>
    </location>
</feature>
<evidence type="ECO:0000256" key="7">
    <source>
        <dbReference type="ARBA" id="ARBA00022801"/>
    </source>
</evidence>
<keyword evidence="6 11" id="KW-0732">Signal</keyword>
<evidence type="ECO:0000256" key="3">
    <source>
        <dbReference type="ARBA" id="ARBA00013095"/>
    </source>
</evidence>
<comment type="similarity">
    <text evidence="2">Belongs to the cutinase family.</text>
</comment>
<proteinExistence type="inferred from homology"/>
<feature type="signal peptide" evidence="11">
    <location>
        <begin position="1"/>
        <end position="18"/>
    </location>
</feature>
<dbReference type="AlphaFoldDB" id="A0A9P6GP86"/>